<dbReference type="AlphaFoldDB" id="A0A1I7Z1P6"/>
<feature type="transmembrane region" description="Helical" evidence="1">
    <location>
        <begin position="67"/>
        <end position="91"/>
    </location>
</feature>
<evidence type="ECO:0000259" key="2">
    <source>
        <dbReference type="Pfam" id="PF10328"/>
    </source>
</evidence>
<dbReference type="WBParaSite" id="L893_g21946.t1">
    <property type="protein sequence ID" value="L893_g21946.t1"/>
    <property type="gene ID" value="L893_g21946"/>
</dbReference>
<feature type="transmembrane region" description="Helical" evidence="1">
    <location>
        <begin position="21"/>
        <end position="47"/>
    </location>
</feature>
<protein>
    <submittedName>
        <fullName evidence="4">7TM_GPCR_Srx domain-containing protein</fullName>
    </submittedName>
</protein>
<feature type="domain" description="7TM GPCR serpentine receptor class x (Srx)" evidence="2">
    <location>
        <begin position="1"/>
        <end position="167"/>
    </location>
</feature>
<dbReference type="PANTHER" id="PTHR23017:SF44">
    <property type="entry name" value="G-PROTEIN COUPLED RECEPTORS FAMILY 1 PROFILE DOMAIN-CONTAINING PROTEIN"/>
    <property type="match status" value="1"/>
</dbReference>
<dbReference type="InterPro" id="IPR019430">
    <property type="entry name" value="7TM_GPCR_serpentine_rcpt_Srx"/>
</dbReference>
<proteinExistence type="predicted"/>
<name>A0A1I7Z1P6_9BILA</name>
<evidence type="ECO:0000313" key="4">
    <source>
        <dbReference type="WBParaSite" id="L893_g21946.t1"/>
    </source>
</evidence>
<organism evidence="3 4">
    <name type="scientific">Steinernema glaseri</name>
    <dbReference type="NCBI Taxonomy" id="37863"/>
    <lineage>
        <taxon>Eukaryota</taxon>
        <taxon>Metazoa</taxon>
        <taxon>Ecdysozoa</taxon>
        <taxon>Nematoda</taxon>
        <taxon>Chromadorea</taxon>
        <taxon>Rhabditida</taxon>
        <taxon>Tylenchina</taxon>
        <taxon>Panagrolaimomorpha</taxon>
        <taxon>Strongyloidoidea</taxon>
        <taxon>Steinernematidae</taxon>
        <taxon>Steinernema</taxon>
    </lineage>
</organism>
<keyword evidence="1" id="KW-0812">Transmembrane</keyword>
<dbReference type="Pfam" id="PF10328">
    <property type="entry name" value="7TM_GPCR_Srx"/>
    <property type="match status" value="1"/>
</dbReference>
<accession>A0A1I7Z1P6</accession>
<feature type="transmembrane region" description="Helical" evidence="1">
    <location>
        <begin position="145"/>
        <end position="166"/>
    </location>
</feature>
<keyword evidence="3" id="KW-1185">Reference proteome</keyword>
<evidence type="ECO:0000256" key="1">
    <source>
        <dbReference type="SAM" id="Phobius"/>
    </source>
</evidence>
<evidence type="ECO:0000313" key="3">
    <source>
        <dbReference type="Proteomes" id="UP000095287"/>
    </source>
</evidence>
<dbReference type="Proteomes" id="UP000095287">
    <property type="component" value="Unplaced"/>
</dbReference>
<dbReference type="SUPFAM" id="SSF81321">
    <property type="entry name" value="Family A G protein-coupled receptor-like"/>
    <property type="match status" value="1"/>
</dbReference>
<keyword evidence="1" id="KW-0472">Membrane</keyword>
<dbReference type="CDD" id="cd00637">
    <property type="entry name" value="7tm_classA_rhodopsin-like"/>
    <property type="match status" value="1"/>
</dbReference>
<dbReference type="PANTHER" id="PTHR23017">
    <property type="entry name" value="SERPENTINE RECEPTOR, CLASS X"/>
    <property type="match status" value="1"/>
</dbReference>
<reference evidence="4" key="1">
    <citation type="submission" date="2016-11" db="UniProtKB">
        <authorList>
            <consortium name="WormBaseParasite"/>
        </authorList>
    </citation>
    <scope>IDENTIFICATION</scope>
</reference>
<sequence length="193" mass="21937">MVAVCSPTRYDQIFTKRVTKTVIVVTWLGVVAFMSLYFLIPCSMLGYSPQYYEFVFVRCSPDIDRDYSIFGTIVNRSCFLVCFFSLGMDIVTFSKIIQIKLMDKTKSQNKAFMRNTAVQNILMLSTLGIIVFVNNRTSSGQTLSFILAFDSTIVTHVSNGLALILFNPEVRRFLQKRIKDDIEASITAARSRN</sequence>
<feature type="transmembrane region" description="Helical" evidence="1">
    <location>
        <begin position="112"/>
        <end position="133"/>
    </location>
</feature>
<keyword evidence="1" id="KW-1133">Transmembrane helix</keyword>
<dbReference type="Gene3D" id="1.20.1070.10">
    <property type="entry name" value="Rhodopsin 7-helix transmembrane proteins"/>
    <property type="match status" value="1"/>
</dbReference>